<dbReference type="InterPro" id="IPR007691">
    <property type="entry name" value="LpxD"/>
</dbReference>
<keyword evidence="6 7" id="KW-0012">Acyltransferase</keyword>
<comment type="similarity">
    <text evidence="7">Belongs to the transferase hexapeptide repeat family. LpxD subfamily.</text>
</comment>
<comment type="pathway">
    <text evidence="7">Bacterial outer membrane biogenesis; LPS lipid A biosynthesis.</text>
</comment>
<dbReference type="Gene3D" id="3.40.1390.10">
    <property type="entry name" value="MurE/MurF, N-terminal domain"/>
    <property type="match status" value="1"/>
</dbReference>
<dbReference type="InterPro" id="IPR001451">
    <property type="entry name" value="Hexapep"/>
</dbReference>
<keyword evidence="3 7" id="KW-0808">Transferase</keyword>
<dbReference type="GO" id="GO:0016020">
    <property type="term" value="C:membrane"/>
    <property type="evidence" value="ECO:0007669"/>
    <property type="project" value="GOC"/>
</dbReference>
<dbReference type="UniPathway" id="UPA00973"/>
<protein>
    <recommendedName>
        <fullName evidence="7">UDP-3-O-acylglucosamine N-acyltransferase</fullName>
        <ecNumber evidence="7">2.3.1.191</ecNumber>
    </recommendedName>
</protein>
<feature type="active site" description="Proton acceptor" evidence="7">
    <location>
        <position position="238"/>
    </location>
</feature>
<keyword evidence="5 7" id="KW-0443">Lipid metabolism</keyword>
<dbReference type="PROSITE" id="PS00101">
    <property type="entry name" value="HEXAPEP_TRANSFERASES"/>
    <property type="match status" value="1"/>
</dbReference>
<dbReference type="OrthoDB" id="9784739at2"/>
<dbReference type="GO" id="GO:0103118">
    <property type="term" value="F:UDP-3-O-[(3R)-3-hydroxyacyl]-glucosamine N-acyltransferase activity"/>
    <property type="evidence" value="ECO:0007669"/>
    <property type="project" value="UniProtKB-EC"/>
</dbReference>
<evidence type="ECO:0000256" key="7">
    <source>
        <dbReference type="HAMAP-Rule" id="MF_00523"/>
    </source>
</evidence>
<reference evidence="9 10" key="1">
    <citation type="submission" date="2016-06" db="EMBL/GenBank/DDBJ databases">
        <title>Complete genome sequence of a deep-branching marine Gamma Proteobacterium Woeseia oceani type strain XK5.</title>
        <authorList>
            <person name="Mu D."/>
            <person name="Du Z."/>
        </authorList>
    </citation>
    <scope>NUCLEOTIDE SEQUENCE [LARGE SCALE GENOMIC DNA]</scope>
    <source>
        <strain evidence="9 10">XK5</strain>
    </source>
</reference>
<dbReference type="SUPFAM" id="SSF51161">
    <property type="entry name" value="Trimeric LpxA-like enzymes"/>
    <property type="match status" value="1"/>
</dbReference>
<dbReference type="Proteomes" id="UP000092695">
    <property type="component" value="Chromosome"/>
</dbReference>
<accession>A0A193LKZ1</accession>
<dbReference type="NCBIfam" id="NF002060">
    <property type="entry name" value="PRK00892.1"/>
    <property type="match status" value="1"/>
</dbReference>
<dbReference type="InterPro" id="IPR018357">
    <property type="entry name" value="Hexapep_transf_CS"/>
</dbReference>
<dbReference type="AlphaFoldDB" id="A0A193LKZ1"/>
<dbReference type="PANTHER" id="PTHR43378">
    <property type="entry name" value="UDP-3-O-ACYLGLUCOSAMINE N-ACYLTRANSFERASE"/>
    <property type="match status" value="1"/>
</dbReference>
<dbReference type="Pfam" id="PF00132">
    <property type="entry name" value="Hexapep"/>
    <property type="match status" value="2"/>
</dbReference>
<dbReference type="Gene3D" id="1.20.5.170">
    <property type="match status" value="1"/>
</dbReference>
<name>A0A193LKZ1_9GAMM</name>
<dbReference type="InterPro" id="IPR011004">
    <property type="entry name" value="Trimer_LpxA-like_sf"/>
</dbReference>
<sequence length="340" mass="35319">MAVSLGELAAQFGCELKGDPAATVDRVATLSDATAGSISFLANQVYRSVLATTRATAVIVRRDDATEFAGNALLTDDPYLCYARIAAVLHPLPAYPEAVHASAIVDDSAVIGAGTHIGPNTCIAANCVLGERVYVGAGCVVEAGVHLGDDTRLLPNSTIMHGVQIGARCIVHPGAVIGADGFGNAMSRDGWVKVPQVGSVVIGDDVEIGANTTIDRGSIENTVIADGVRLDNQIQIGHNVRIGEHTALAAMVGIAGSSVIGKRCMLAGMAGLVGHITLCDDVVIGGATMVTKDITSPGVYVASFPAEPDGDWKRQVARFRRLGELTKRVRQLEKGKSDNE</sequence>
<dbReference type="CDD" id="cd03352">
    <property type="entry name" value="LbH_LpxD"/>
    <property type="match status" value="1"/>
</dbReference>
<comment type="subunit">
    <text evidence="7">Homotrimer.</text>
</comment>
<comment type="function">
    <text evidence="7">Catalyzes the N-acylation of UDP-3-O-acylglucosamine using 3-hydroxyacyl-ACP as the acyl donor. Is involved in the biosynthesis of lipid A, a phosphorylated glycolipid that anchors the lipopolysaccharide to the outer membrane of the cell.</text>
</comment>
<dbReference type="GO" id="GO:0009245">
    <property type="term" value="P:lipid A biosynthetic process"/>
    <property type="evidence" value="ECO:0007669"/>
    <property type="project" value="UniProtKB-UniRule"/>
</dbReference>
<dbReference type="EMBL" id="CP016268">
    <property type="protein sequence ID" value="ANO53083.1"/>
    <property type="molecule type" value="Genomic_DNA"/>
</dbReference>
<evidence type="ECO:0000259" key="8">
    <source>
        <dbReference type="Pfam" id="PF04613"/>
    </source>
</evidence>
<feature type="domain" description="UDP-3-O-[3-hydroxymyristoyl] glucosamine N-acyltransferase non-repeat region" evidence="8">
    <location>
        <begin position="23"/>
        <end position="87"/>
    </location>
</feature>
<dbReference type="InterPro" id="IPR020573">
    <property type="entry name" value="UDP_GlcNAc_AcTrfase_non-rep"/>
</dbReference>
<evidence type="ECO:0000313" key="9">
    <source>
        <dbReference type="EMBL" id="ANO53083.1"/>
    </source>
</evidence>
<evidence type="ECO:0000256" key="2">
    <source>
        <dbReference type="ARBA" id="ARBA00022556"/>
    </source>
</evidence>
<evidence type="ECO:0000256" key="1">
    <source>
        <dbReference type="ARBA" id="ARBA00022516"/>
    </source>
</evidence>
<evidence type="ECO:0000256" key="4">
    <source>
        <dbReference type="ARBA" id="ARBA00022737"/>
    </source>
</evidence>
<evidence type="ECO:0000256" key="3">
    <source>
        <dbReference type="ARBA" id="ARBA00022679"/>
    </source>
</evidence>
<comment type="catalytic activity">
    <reaction evidence="7">
        <text>a UDP-3-O-[(3R)-3-hydroxyacyl]-alpha-D-glucosamine + a (3R)-hydroxyacyl-[ACP] = a UDP-2-N,3-O-bis[(3R)-3-hydroxyacyl]-alpha-D-glucosamine + holo-[ACP] + H(+)</text>
        <dbReference type="Rhea" id="RHEA:53836"/>
        <dbReference type="Rhea" id="RHEA-COMP:9685"/>
        <dbReference type="Rhea" id="RHEA-COMP:9945"/>
        <dbReference type="ChEBI" id="CHEBI:15378"/>
        <dbReference type="ChEBI" id="CHEBI:64479"/>
        <dbReference type="ChEBI" id="CHEBI:78827"/>
        <dbReference type="ChEBI" id="CHEBI:137740"/>
        <dbReference type="ChEBI" id="CHEBI:137748"/>
        <dbReference type="EC" id="2.3.1.191"/>
    </reaction>
</comment>
<gene>
    <name evidence="7" type="primary">lpxD</name>
    <name evidence="9" type="ORF">BA177_07600</name>
</gene>
<evidence type="ECO:0000256" key="5">
    <source>
        <dbReference type="ARBA" id="ARBA00023098"/>
    </source>
</evidence>
<dbReference type="PANTHER" id="PTHR43378:SF2">
    <property type="entry name" value="UDP-3-O-ACYLGLUCOSAMINE N-ACYLTRANSFERASE 1, MITOCHONDRIAL-RELATED"/>
    <property type="match status" value="1"/>
</dbReference>
<dbReference type="KEGG" id="woc:BA177_07600"/>
<evidence type="ECO:0000256" key="6">
    <source>
        <dbReference type="ARBA" id="ARBA00023315"/>
    </source>
</evidence>
<keyword evidence="10" id="KW-1185">Reference proteome</keyword>
<keyword evidence="1 7" id="KW-0444">Lipid biosynthesis</keyword>
<dbReference type="NCBIfam" id="TIGR01853">
    <property type="entry name" value="lipid_A_lpxD"/>
    <property type="match status" value="1"/>
</dbReference>
<keyword evidence="4 7" id="KW-0677">Repeat</keyword>
<dbReference type="Pfam" id="PF04613">
    <property type="entry name" value="LpxD"/>
    <property type="match status" value="1"/>
</dbReference>
<proteinExistence type="inferred from homology"/>
<evidence type="ECO:0000313" key="10">
    <source>
        <dbReference type="Proteomes" id="UP000092695"/>
    </source>
</evidence>
<organism evidence="9 10">
    <name type="scientific">Woeseia oceani</name>
    <dbReference type="NCBI Taxonomy" id="1548547"/>
    <lineage>
        <taxon>Bacteria</taxon>
        <taxon>Pseudomonadati</taxon>
        <taxon>Pseudomonadota</taxon>
        <taxon>Gammaproteobacteria</taxon>
        <taxon>Woeseiales</taxon>
        <taxon>Woeseiaceae</taxon>
        <taxon>Woeseia</taxon>
    </lineage>
</organism>
<dbReference type="EC" id="2.3.1.191" evidence="7"/>
<dbReference type="HAMAP" id="MF_00523">
    <property type="entry name" value="LpxD"/>
    <property type="match status" value="1"/>
</dbReference>
<dbReference type="STRING" id="1548547.BA177_07600"/>
<dbReference type="GO" id="GO:0016410">
    <property type="term" value="F:N-acyltransferase activity"/>
    <property type="evidence" value="ECO:0007669"/>
    <property type="project" value="InterPro"/>
</dbReference>
<dbReference type="Gene3D" id="2.160.10.10">
    <property type="entry name" value="Hexapeptide repeat proteins"/>
    <property type="match status" value="1"/>
</dbReference>
<keyword evidence="2 7" id="KW-0441">Lipid A biosynthesis</keyword>